<feature type="domain" description="tRNA intron endonuclease catalytic" evidence="10">
    <location>
        <begin position="258"/>
        <end position="339"/>
    </location>
</feature>
<evidence type="ECO:0000313" key="11">
    <source>
        <dbReference type="EMBL" id="EAZ63516.2"/>
    </source>
</evidence>
<comment type="caution">
    <text evidence="11">The sequence shown here is derived from an EMBL/GenBank/DDBJ whole genome shotgun (WGS) entry which is preliminary data.</text>
</comment>
<dbReference type="STRING" id="322104.A3GGG3"/>
<dbReference type="InParanoid" id="A3GGG3"/>
<dbReference type="Proteomes" id="UP000002258">
    <property type="component" value="Chromosome 1"/>
</dbReference>
<evidence type="ECO:0000256" key="5">
    <source>
        <dbReference type="ARBA" id="ARBA00054838"/>
    </source>
</evidence>
<dbReference type="GO" id="GO:0000213">
    <property type="term" value="F:tRNA-intron lyase activity"/>
    <property type="evidence" value="ECO:0007669"/>
    <property type="project" value="UniProtKB-UniRule"/>
</dbReference>
<dbReference type="OMA" id="YSHPYWK"/>
<dbReference type="GO" id="GO:0003676">
    <property type="term" value="F:nucleic acid binding"/>
    <property type="evidence" value="ECO:0007669"/>
    <property type="project" value="InterPro"/>
</dbReference>
<evidence type="ECO:0000256" key="2">
    <source>
        <dbReference type="ARBA" id="ARBA00012573"/>
    </source>
</evidence>
<comment type="similarity">
    <text evidence="1 8">Belongs to the tRNA-intron endonuclease family.</text>
</comment>
<keyword evidence="3 8" id="KW-0819">tRNA processing</keyword>
<dbReference type="EMBL" id="AAVQ01000001">
    <property type="protein sequence ID" value="EAZ63516.2"/>
    <property type="molecule type" value="Genomic_DNA"/>
</dbReference>
<dbReference type="GO" id="GO:0000379">
    <property type="term" value="P:tRNA-type intron splice site recognition and cleavage"/>
    <property type="evidence" value="ECO:0007669"/>
    <property type="project" value="EnsemblFungi"/>
</dbReference>
<dbReference type="eggNOG" id="KOG4685">
    <property type="taxonomic scope" value="Eukaryota"/>
</dbReference>
<dbReference type="FunCoup" id="A3GGG3">
    <property type="interactions" value="67"/>
</dbReference>
<evidence type="ECO:0000256" key="7">
    <source>
        <dbReference type="ARBA" id="ARBA00071058"/>
    </source>
</evidence>
<dbReference type="RefSeq" id="XP_001387539.2">
    <property type="nucleotide sequence ID" value="XM_001387502.1"/>
</dbReference>
<dbReference type="PANTHER" id="PTHR21227">
    <property type="entry name" value="TRNA-SPLICING ENDONUCLEASE SUBUNIT SEN2"/>
    <property type="match status" value="1"/>
</dbReference>
<name>A3GGG3_PICST</name>
<evidence type="ECO:0000256" key="1">
    <source>
        <dbReference type="ARBA" id="ARBA00008078"/>
    </source>
</evidence>
<dbReference type="EC" id="4.6.1.16" evidence="2 8"/>
<evidence type="ECO:0000259" key="10">
    <source>
        <dbReference type="Pfam" id="PF01974"/>
    </source>
</evidence>
<protein>
    <recommendedName>
        <fullName evidence="7 8">tRNA-splicing endonuclease subunit Sen2</fullName>
        <ecNumber evidence="2 8">4.6.1.16</ecNumber>
    </recommendedName>
</protein>
<keyword evidence="4 8" id="KW-0456">Lyase</keyword>
<feature type="active site" evidence="9">
    <location>
        <position position="288"/>
    </location>
</feature>
<reference evidence="11 12" key="1">
    <citation type="journal article" date="2007" name="Nat. Biotechnol.">
        <title>Genome sequence of the lignocellulose-bioconverting and xylose-fermenting yeast Pichia stipitis.</title>
        <authorList>
            <person name="Jeffries T.W."/>
            <person name="Grigoriev I.V."/>
            <person name="Grimwood J."/>
            <person name="Laplaza J.M."/>
            <person name="Aerts A."/>
            <person name="Salamov A."/>
            <person name="Schmutz J."/>
            <person name="Lindquist E."/>
            <person name="Dehal P."/>
            <person name="Shapiro H."/>
            <person name="Jin Y.S."/>
            <person name="Passoth V."/>
            <person name="Richardson P.M."/>
        </authorList>
    </citation>
    <scope>NUCLEOTIDE SEQUENCE [LARGE SCALE GENOMIC DNA]</scope>
    <source>
        <strain evidence="12">ATCC 58785 / CBS 6054 / NBRC 10063 / NRRL Y-11545</strain>
    </source>
</reference>
<dbReference type="Pfam" id="PF01974">
    <property type="entry name" value="tRNA_int_endo"/>
    <property type="match status" value="1"/>
</dbReference>
<dbReference type="GO" id="GO:0032473">
    <property type="term" value="C:cytoplasmic side of mitochondrial outer membrane"/>
    <property type="evidence" value="ECO:0007669"/>
    <property type="project" value="EnsemblFungi"/>
</dbReference>
<organism evidence="11 12">
    <name type="scientific">Scheffersomyces stipitis (strain ATCC 58785 / CBS 6054 / NBRC 10063 / NRRL Y-11545)</name>
    <name type="common">Yeast</name>
    <name type="synonym">Pichia stipitis</name>
    <dbReference type="NCBI Taxonomy" id="322104"/>
    <lineage>
        <taxon>Eukaryota</taxon>
        <taxon>Fungi</taxon>
        <taxon>Dikarya</taxon>
        <taxon>Ascomycota</taxon>
        <taxon>Saccharomycotina</taxon>
        <taxon>Pichiomycetes</taxon>
        <taxon>Debaryomycetaceae</taxon>
        <taxon>Scheffersomyces</taxon>
    </lineage>
</organism>
<accession>A3GGG3</accession>
<dbReference type="PIRSF" id="PIRSF011789">
    <property type="entry name" value="tRNA_splic_SEN2"/>
    <property type="match status" value="1"/>
</dbReference>
<gene>
    <name evidence="11" type="ORF">PICST_38031</name>
</gene>
<dbReference type="InterPro" id="IPR006677">
    <property type="entry name" value="tRNA_intron_Endonuc_cat-like"/>
</dbReference>
<evidence type="ECO:0000313" key="12">
    <source>
        <dbReference type="Proteomes" id="UP000002258"/>
    </source>
</evidence>
<dbReference type="GO" id="GO:0000214">
    <property type="term" value="C:tRNA-intron endonuclease complex"/>
    <property type="evidence" value="ECO:0007669"/>
    <property type="project" value="UniProtKB-UniRule"/>
</dbReference>
<dbReference type="InterPro" id="IPR036167">
    <property type="entry name" value="tRNA_intron_Endo_cat-like_sf"/>
</dbReference>
<evidence type="ECO:0000256" key="6">
    <source>
        <dbReference type="ARBA" id="ARBA00062061"/>
    </source>
</evidence>
<dbReference type="SUPFAM" id="SSF53032">
    <property type="entry name" value="tRNA-intron endonuclease catalytic domain-like"/>
    <property type="match status" value="1"/>
</dbReference>
<dbReference type="NCBIfam" id="TIGR00324">
    <property type="entry name" value="endA"/>
    <property type="match status" value="1"/>
</dbReference>
<dbReference type="OrthoDB" id="10249562at2759"/>
<feature type="active site" evidence="9">
    <location>
        <position position="329"/>
    </location>
</feature>
<comment type="function">
    <text evidence="5">Constitutes one of the two catalytic subunit of the tRNA-splicing endonuclease complex, a complex responsible for identification and cleavage of the splice sites in pre-tRNA. It cleaves pre-tRNA at the 5'- and 3'-splice sites to release the intron. The products are an intron and two tRNA half-molecules bearing 2',3'-cyclic phosphate and 5'-OH termini. There are no conserved sequences at the splice sites, but the intron is invariably located at the same site in the gene, placing the splice sites an invariant distance from the constant structural features of the tRNA body. This subunit may anchor the endonuclease complex to the nuclear membrane. Probably carries the active site for 5'-splice site cleavage.</text>
</comment>
<dbReference type="HOGENOM" id="CLU_012847_2_0_1"/>
<evidence type="ECO:0000256" key="4">
    <source>
        <dbReference type="ARBA" id="ARBA00023239"/>
    </source>
</evidence>
<sequence>MSKRNNKKLLNQIYSRPLPIELSSDKYGVAMPTLFPHNPVSWLFYLTRLIQVNTLYSVPQSSETLIDVSYDSDGIFKVSDEESMAKLWRCGFFGKGTLSRSEPTWKARTIKRLNLDSNTANALSMEEVTNKRRDERKKFKAERSRLQELELKQRKGEISDLESSQLEQLRETLASLRLIDFKLSKDSFDRETDLRFEDLDLIESNQLGRNLEFLQLQAIETFFLKFAVNVIRVNDFSTKQLFLECCRQSGILKPTNKFVLDYVVYHHYRSLGWCVRSGVKFGCDMLLYKRGPPFIHAEYCILVISNDDKARYDWFEMAAKARVIGTVKKTFVLVYVDSPTEERFNSILSSAYSDEGILFQDLFKLYKVTEILYRRWAPSKTRD</sequence>
<evidence type="ECO:0000256" key="9">
    <source>
        <dbReference type="PIRSR" id="PIRSR011789-1"/>
    </source>
</evidence>
<dbReference type="InterPro" id="IPR011856">
    <property type="entry name" value="tRNA_endonuc-like_dom_sf"/>
</dbReference>
<keyword evidence="12" id="KW-1185">Reference proteome</keyword>
<proteinExistence type="inferred from homology"/>
<dbReference type="KEGG" id="pic:PICST_38031"/>
<evidence type="ECO:0000256" key="3">
    <source>
        <dbReference type="ARBA" id="ARBA00022694"/>
    </source>
</evidence>
<feature type="active site" evidence="9">
    <location>
        <position position="296"/>
    </location>
</feature>
<dbReference type="InterPro" id="IPR006676">
    <property type="entry name" value="tRNA_splic"/>
</dbReference>
<evidence type="ECO:0000256" key="8">
    <source>
        <dbReference type="PIRNR" id="PIRNR011789"/>
    </source>
</evidence>
<dbReference type="Gene3D" id="3.40.1350.10">
    <property type="match status" value="1"/>
</dbReference>
<dbReference type="PANTHER" id="PTHR21227:SF0">
    <property type="entry name" value="TRNA-SPLICING ENDONUCLEASE SUBUNIT SEN2"/>
    <property type="match status" value="1"/>
</dbReference>
<dbReference type="FunFam" id="3.40.1350.10:FF:000011">
    <property type="entry name" value="tRNA-splicing endonuclease subunit Sen2"/>
    <property type="match status" value="1"/>
</dbReference>
<dbReference type="CDD" id="cd22363">
    <property type="entry name" value="tRNA-intron_lyase_C"/>
    <property type="match status" value="1"/>
</dbReference>
<dbReference type="GeneID" id="4851362"/>
<dbReference type="AlphaFoldDB" id="A3GGG3"/>
<dbReference type="InterPro" id="IPR016589">
    <property type="entry name" value="tRNA_splic_SEN2"/>
</dbReference>
<comment type="subunit">
    <text evidence="6">Heterotetramer composed of SEN2, SEN15, SEN34 and SEN54. Interacts directly with SEN54.</text>
</comment>